<dbReference type="Proteomes" id="UP001151760">
    <property type="component" value="Unassembled WGS sequence"/>
</dbReference>
<dbReference type="EMBL" id="BQNB010021812">
    <property type="protein sequence ID" value="GJU10321.1"/>
    <property type="molecule type" value="Genomic_DNA"/>
</dbReference>
<organism evidence="2 3">
    <name type="scientific">Tanacetum coccineum</name>
    <dbReference type="NCBI Taxonomy" id="301880"/>
    <lineage>
        <taxon>Eukaryota</taxon>
        <taxon>Viridiplantae</taxon>
        <taxon>Streptophyta</taxon>
        <taxon>Embryophyta</taxon>
        <taxon>Tracheophyta</taxon>
        <taxon>Spermatophyta</taxon>
        <taxon>Magnoliopsida</taxon>
        <taxon>eudicotyledons</taxon>
        <taxon>Gunneridae</taxon>
        <taxon>Pentapetalae</taxon>
        <taxon>asterids</taxon>
        <taxon>campanulids</taxon>
        <taxon>Asterales</taxon>
        <taxon>Asteraceae</taxon>
        <taxon>Asteroideae</taxon>
        <taxon>Anthemideae</taxon>
        <taxon>Anthemidinae</taxon>
        <taxon>Tanacetum</taxon>
    </lineage>
</organism>
<feature type="region of interest" description="Disordered" evidence="1">
    <location>
        <begin position="20"/>
        <end position="42"/>
    </location>
</feature>
<accession>A0ABQ5JDE2</accession>
<sequence length="153" mass="17588">MLRAKNYNNGSDRVFSRFLTITPPEQPESSPVTPKADKGKEIVTKDAESPKKLKIKKASEEAKLLAMTKSKLIKVIHEEASKDGIDPKVLESAKGGQDFQNIQDAEMKVLNREHSQNVKKVIEVKKKRIDNYMWTMWKTRRGLNSLPLFYLRF</sequence>
<protein>
    <submittedName>
        <fullName evidence="2">Uncharacterized protein</fullName>
    </submittedName>
</protein>
<reference evidence="2" key="1">
    <citation type="journal article" date="2022" name="Int. J. Mol. Sci.">
        <title>Draft Genome of Tanacetum Coccineum: Genomic Comparison of Closely Related Tanacetum-Family Plants.</title>
        <authorList>
            <person name="Yamashiro T."/>
            <person name="Shiraishi A."/>
            <person name="Nakayama K."/>
            <person name="Satake H."/>
        </authorList>
    </citation>
    <scope>NUCLEOTIDE SEQUENCE</scope>
</reference>
<evidence type="ECO:0000313" key="3">
    <source>
        <dbReference type="Proteomes" id="UP001151760"/>
    </source>
</evidence>
<reference evidence="2" key="2">
    <citation type="submission" date="2022-01" db="EMBL/GenBank/DDBJ databases">
        <authorList>
            <person name="Yamashiro T."/>
            <person name="Shiraishi A."/>
            <person name="Satake H."/>
            <person name="Nakayama K."/>
        </authorList>
    </citation>
    <scope>NUCLEOTIDE SEQUENCE</scope>
</reference>
<name>A0ABQ5JDE2_9ASTR</name>
<comment type="caution">
    <text evidence="2">The sequence shown here is derived from an EMBL/GenBank/DDBJ whole genome shotgun (WGS) entry which is preliminary data.</text>
</comment>
<keyword evidence="3" id="KW-1185">Reference proteome</keyword>
<gene>
    <name evidence="2" type="ORF">Tco_1132717</name>
</gene>
<proteinExistence type="predicted"/>
<evidence type="ECO:0000256" key="1">
    <source>
        <dbReference type="SAM" id="MobiDB-lite"/>
    </source>
</evidence>
<evidence type="ECO:0000313" key="2">
    <source>
        <dbReference type="EMBL" id="GJU10321.1"/>
    </source>
</evidence>